<reference evidence="7 8" key="1">
    <citation type="submission" date="2019-09" db="EMBL/GenBank/DDBJ databases">
        <title>Bird 10,000 Genomes (B10K) Project - Family phase.</title>
        <authorList>
            <person name="Zhang G."/>
        </authorList>
    </citation>
    <scope>NUCLEOTIDE SEQUENCE [LARGE SCALE GENOMIC DNA]</scope>
    <source>
        <strain evidence="7">B10K-DU-003-42</strain>
        <tissue evidence="7">Mixed tissue sample</tissue>
    </source>
</reference>
<dbReference type="EMBL" id="VZTO01009169">
    <property type="protein sequence ID" value="NXT21365.1"/>
    <property type="molecule type" value="Genomic_DNA"/>
</dbReference>
<feature type="transmembrane region" description="Helical" evidence="5">
    <location>
        <begin position="6"/>
        <end position="23"/>
    </location>
</feature>
<proteinExistence type="predicted"/>
<dbReference type="Proteomes" id="UP000536260">
    <property type="component" value="Unassembled WGS sequence"/>
</dbReference>
<comment type="caution">
    <text evidence="7">The sequence shown here is derived from an EMBL/GenBank/DDBJ whole genome shotgun (WGS) entry which is preliminary data.</text>
</comment>
<feature type="transmembrane region" description="Helical" evidence="5">
    <location>
        <begin position="30"/>
        <end position="50"/>
    </location>
</feature>
<keyword evidence="8" id="KW-1185">Reference proteome</keyword>
<sequence>RSAGGLALGMALAGAYGALALLAQGHDARLCLVTTGALGAALGLAMAFSGEARVAVLLALPHVFTREGKVLVLVLALGVAVQGPCANILLNFSRAAESLACGAELALNQTAERMERARQPLLDVLDKIKDIAQKAKRVGDRVRRFFRAIMDAVSHVARALRNVWLWLSRVGDVCNEQLGSPFRRCLRLFEDAQDRCERAVPFLFFLCYIIVPFKALCGLAQRAWDPRPGGGTRGQTPGDPPVVTPLCPAVALLFCIIPGYIQSFLRRKVSKPIEDTLDRVRQEFEFNISVSHRFDVRLGATKSLGEVALDVMEGVGRRLEPLGHLLGLCTHLSLLAILYIYLQAVRYRHRYLHDDMFDNVYITRHFVALDRRRAEGGHPTVLPLTHRERGRYIPPAALLLSRRERRRYGVQVVGVLRHVLLGLSIILTDYGLCWLLGLVRHQLRAEIVAR</sequence>
<feature type="transmembrane region" description="Helical" evidence="5">
    <location>
        <begin position="415"/>
        <end position="439"/>
    </location>
</feature>
<keyword evidence="2 5" id="KW-0812">Transmembrane</keyword>
<evidence type="ECO:0000259" key="6">
    <source>
        <dbReference type="Pfam" id="PF07782"/>
    </source>
</evidence>
<dbReference type="PANTHER" id="PTHR21041">
    <property type="entry name" value="DENDRITIC CELL-SPECIFIC TRANSMEMBRANE PROTEIN"/>
    <property type="match status" value="1"/>
</dbReference>
<keyword evidence="4 5" id="KW-0472">Membrane</keyword>
<evidence type="ECO:0000313" key="7">
    <source>
        <dbReference type="EMBL" id="NXT21365.1"/>
    </source>
</evidence>
<comment type="subcellular location">
    <subcellularLocation>
        <location evidence="1">Membrane</location>
        <topology evidence="1">Multi-pass membrane protein</topology>
    </subcellularLocation>
</comment>
<evidence type="ECO:0000256" key="4">
    <source>
        <dbReference type="ARBA" id="ARBA00023136"/>
    </source>
</evidence>
<dbReference type="PANTHER" id="PTHR21041:SF6">
    <property type="entry name" value="DC-STAMP DOMAIN-CONTAINING PROTEIN 2"/>
    <property type="match status" value="1"/>
</dbReference>
<evidence type="ECO:0000256" key="1">
    <source>
        <dbReference type="ARBA" id="ARBA00004141"/>
    </source>
</evidence>
<feature type="transmembrane region" description="Helical" evidence="5">
    <location>
        <begin position="242"/>
        <end position="261"/>
    </location>
</feature>
<evidence type="ECO:0000256" key="3">
    <source>
        <dbReference type="ARBA" id="ARBA00022989"/>
    </source>
</evidence>
<feature type="transmembrane region" description="Helical" evidence="5">
    <location>
        <begin position="322"/>
        <end position="342"/>
    </location>
</feature>
<protein>
    <submittedName>
        <fullName evidence="7">DCST2 protein</fullName>
    </submittedName>
</protein>
<dbReference type="Pfam" id="PF07782">
    <property type="entry name" value="DC_STAMP"/>
    <property type="match status" value="1"/>
</dbReference>
<feature type="transmembrane region" description="Helical" evidence="5">
    <location>
        <begin position="202"/>
        <end position="222"/>
    </location>
</feature>
<keyword evidence="3 5" id="KW-1133">Transmembrane helix</keyword>
<gene>
    <name evidence="7" type="primary">Dcst2</name>
    <name evidence="7" type="ORF">SYRPAR_R02567</name>
</gene>
<dbReference type="InterPro" id="IPR012858">
    <property type="entry name" value="DC_STAMP-like"/>
</dbReference>
<evidence type="ECO:0000313" key="8">
    <source>
        <dbReference type="Proteomes" id="UP000536260"/>
    </source>
</evidence>
<feature type="non-terminal residue" evidence="7">
    <location>
        <position position="1"/>
    </location>
</feature>
<organism evidence="7 8">
    <name type="scientific">Syrrhaptes paradoxus</name>
    <name type="common">Pallas's sandgrouse</name>
    <dbReference type="NCBI Taxonomy" id="302527"/>
    <lineage>
        <taxon>Eukaryota</taxon>
        <taxon>Metazoa</taxon>
        <taxon>Chordata</taxon>
        <taxon>Craniata</taxon>
        <taxon>Vertebrata</taxon>
        <taxon>Euteleostomi</taxon>
        <taxon>Archelosauria</taxon>
        <taxon>Archosauria</taxon>
        <taxon>Dinosauria</taxon>
        <taxon>Saurischia</taxon>
        <taxon>Theropoda</taxon>
        <taxon>Coelurosauria</taxon>
        <taxon>Aves</taxon>
        <taxon>Neognathae</taxon>
        <taxon>Neoaves</taxon>
        <taxon>Columbimorphae</taxon>
        <taxon>Pterocliformes</taxon>
        <taxon>Pteroclidae</taxon>
        <taxon>Syrrhaptes</taxon>
    </lineage>
</organism>
<dbReference type="GO" id="GO:0016020">
    <property type="term" value="C:membrane"/>
    <property type="evidence" value="ECO:0007669"/>
    <property type="project" value="UniProtKB-SubCell"/>
</dbReference>
<dbReference type="AlphaFoldDB" id="A0A7L3AT40"/>
<feature type="transmembrane region" description="Helical" evidence="5">
    <location>
        <begin position="70"/>
        <end position="90"/>
    </location>
</feature>
<name>A0A7L3AT40_9AVES</name>
<dbReference type="InterPro" id="IPR051856">
    <property type="entry name" value="CSR-E3_Ligase_Protein"/>
</dbReference>
<feature type="non-terminal residue" evidence="7">
    <location>
        <position position="450"/>
    </location>
</feature>
<evidence type="ECO:0000256" key="2">
    <source>
        <dbReference type="ARBA" id="ARBA00022692"/>
    </source>
</evidence>
<dbReference type="Pfam" id="PF26039">
    <property type="entry name" value="Dcst2"/>
    <property type="match status" value="1"/>
</dbReference>
<accession>A0A7L3AT40</accession>
<evidence type="ECO:0000256" key="5">
    <source>
        <dbReference type="SAM" id="Phobius"/>
    </source>
</evidence>
<feature type="domain" description="Dendritic cell-specific transmembrane protein-like" evidence="6">
    <location>
        <begin position="357"/>
        <end position="446"/>
    </location>
</feature>